<dbReference type="Gene3D" id="2.60.270.50">
    <property type="match status" value="1"/>
</dbReference>
<dbReference type="PIRSF" id="PIRSF007951">
    <property type="entry name" value="Hemolysin, aegerolysin type"/>
    <property type="match status" value="1"/>
</dbReference>
<protein>
    <submittedName>
        <fullName evidence="2">Aegerolysin type hemolysin</fullName>
    </submittedName>
</protein>
<dbReference type="Proteomes" id="UP000326532">
    <property type="component" value="Unassembled WGS sequence"/>
</dbReference>
<gene>
    <name evidence="2" type="ORF">BDV34DRAFT_226065</name>
</gene>
<organism evidence="2 3">
    <name type="scientific">Aspergillus parasiticus</name>
    <dbReference type="NCBI Taxonomy" id="5067"/>
    <lineage>
        <taxon>Eukaryota</taxon>
        <taxon>Fungi</taxon>
        <taxon>Dikarya</taxon>
        <taxon>Ascomycota</taxon>
        <taxon>Pezizomycotina</taxon>
        <taxon>Eurotiomycetes</taxon>
        <taxon>Eurotiomycetidae</taxon>
        <taxon>Eurotiales</taxon>
        <taxon>Aspergillaceae</taxon>
        <taxon>Aspergillus</taxon>
        <taxon>Aspergillus subgen. Circumdati</taxon>
    </lineage>
</organism>
<dbReference type="GO" id="GO:0019836">
    <property type="term" value="P:symbiont-mediated hemolysis of host erythrocyte"/>
    <property type="evidence" value="ECO:0007669"/>
    <property type="project" value="InterPro"/>
</dbReference>
<keyword evidence="3" id="KW-1185">Reference proteome</keyword>
<proteinExistence type="inferred from homology"/>
<dbReference type="Pfam" id="PF06355">
    <property type="entry name" value="Aegerolysin"/>
    <property type="match status" value="1"/>
</dbReference>
<reference evidence="2 3" key="1">
    <citation type="submission" date="2019-04" db="EMBL/GenBank/DDBJ databases">
        <title>Fungal friends and foes A comparative genomics study of 23 Aspergillus species from section Flavi.</title>
        <authorList>
            <consortium name="DOE Joint Genome Institute"/>
            <person name="Kjaerbolling I."/>
            <person name="Vesth T.C."/>
            <person name="Frisvad J.C."/>
            <person name="Nybo J.L."/>
            <person name="Theobald S."/>
            <person name="Kildgaard S."/>
            <person name="Petersen T.I."/>
            <person name="Kuo A."/>
            <person name="Sato A."/>
            <person name="Lyhne E.K."/>
            <person name="Kogle M.E."/>
            <person name="Wiebenga A."/>
            <person name="Kun R.S."/>
            <person name="Lubbers R.J."/>
            <person name="Makela M.R."/>
            <person name="Barry K."/>
            <person name="Chovatia M."/>
            <person name="Clum A."/>
            <person name="Daum C."/>
            <person name="Haridas S."/>
            <person name="He G."/>
            <person name="LaButti K."/>
            <person name="Lipzen A."/>
            <person name="Mondo S."/>
            <person name="Pangilinan J."/>
            <person name="Riley R."/>
            <person name="Salamov A."/>
            <person name="Simmons B.A."/>
            <person name="Magnuson J.K."/>
            <person name="Henrissat B."/>
            <person name="Mortensen U.H."/>
            <person name="Larsen T.O."/>
            <person name="De vries R.P."/>
            <person name="Grigoriev I.V."/>
            <person name="Machida M."/>
            <person name="Baker S.E."/>
            <person name="Andersen M.R."/>
        </authorList>
    </citation>
    <scope>NUCLEOTIDE SEQUENCE [LARGE SCALE GENOMIC DNA]</scope>
    <source>
        <strain evidence="2 3">CBS 117618</strain>
    </source>
</reference>
<dbReference type="VEuPathDB" id="FungiDB:BDV34DRAFT_226065"/>
<accession>A0A5N6DJX9</accession>
<dbReference type="AlphaFoldDB" id="A0A5N6DJX9"/>
<dbReference type="EMBL" id="ML734976">
    <property type="protein sequence ID" value="KAB8204823.1"/>
    <property type="molecule type" value="Genomic_DNA"/>
</dbReference>
<comment type="similarity">
    <text evidence="1">Belongs to the aegerolysin family.</text>
</comment>
<dbReference type="InterPro" id="IPR009413">
    <property type="entry name" value="Aegerolysin-typ"/>
</dbReference>
<evidence type="ECO:0000313" key="3">
    <source>
        <dbReference type="Proteomes" id="UP000326532"/>
    </source>
</evidence>
<dbReference type="OMA" id="TQRICKL"/>
<evidence type="ECO:0000256" key="1">
    <source>
        <dbReference type="ARBA" id="ARBA00010795"/>
    </source>
</evidence>
<sequence>MSEVDTRAYSQWVRIDIESLFKQGQIKIAKAKVTDGKFHVCSDKDQELSAGQINQIVIEPGTTKSVCACGRYGIDVGTEGYLDLMDGDTRITTLHFDSPYQSNTNTFQAMDTNNSYLVNVGDWNQENGALGNVHVKVLKLE</sequence>
<name>A0A5N6DJX9_ASPPA</name>
<evidence type="ECO:0000313" key="2">
    <source>
        <dbReference type="EMBL" id="KAB8204823.1"/>
    </source>
</evidence>